<dbReference type="InterPro" id="IPR051156">
    <property type="entry name" value="Mito/Outer_Membr_Metalloprot"/>
</dbReference>
<feature type="chain" id="PRO_5015793993" description="Putative beta-barrel assembly-enhancing protease" evidence="8">
    <location>
        <begin position="27"/>
        <end position="487"/>
    </location>
</feature>
<keyword evidence="7 8" id="KW-0482">Metalloprotease</keyword>
<keyword evidence="5 8" id="KW-0378">Hydrolase</keyword>
<dbReference type="SUPFAM" id="SSF48452">
    <property type="entry name" value="TPR-like"/>
    <property type="match status" value="1"/>
</dbReference>
<evidence type="ECO:0000256" key="1">
    <source>
        <dbReference type="ARBA" id="ARBA00022670"/>
    </source>
</evidence>
<comment type="subcellular location">
    <subcellularLocation>
        <location evidence="8">Periplasm</location>
    </subcellularLocation>
</comment>
<dbReference type="InterPro" id="IPR011990">
    <property type="entry name" value="TPR-like_helical_dom_sf"/>
</dbReference>
<evidence type="ECO:0000259" key="9">
    <source>
        <dbReference type="Pfam" id="PF01435"/>
    </source>
</evidence>
<evidence type="ECO:0000256" key="3">
    <source>
        <dbReference type="ARBA" id="ARBA00022729"/>
    </source>
</evidence>
<comment type="similarity">
    <text evidence="8">Belongs to the peptidase M48 family. BepA subfamily.</text>
</comment>
<dbReference type="OrthoDB" id="9810445at2"/>
<dbReference type="GO" id="GO:0042597">
    <property type="term" value="C:periplasmic space"/>
    <property type="evidence" value="ECO:0007669"/>
    <property type="project" value="UniProtKB-SubCell"/>
</dbReference>
<evidence type="ECO:0000313" key="10">
    <source>
        <dbReference type="EMBL" id="PQJ54099.1"/>
    </source>
</evidence>
<feature type="active site" evidence="8">
    <location>
        <position position="135"/>
    </location>
</feature>
<keyword evidence="4 8" id="KW-0574">Periplasm</keyword>
<keyword evidence="11" id="KW-1185">Reference proteome</keyword>
<dbReference type="PANTHER" id="PTHR22726:SF1">
    <property type="entry name" value="METALLOENDOPEPTIDASE OMA1, MITOCHONDRIAL"/>
    <property type="match status" value="1"/>
</dbReference>
<reference evidence="10 11" key="1">
    <citation type="submission" date="2016-12" db="EMBL/GenBank/DDBJ databases">
        <title>Diversity of luminous bacteria.</title>
        <authorList>
            <person name="Yoshizawa S."/>
            <person name="Kogure K."/>
        </authorList>
    </citation>
    <scope>NUCLEOTIDE SEQUENCE [LARGE SCALE GENOMIC DNA]</scope>
    <source>
        <strain evidence="10 11">SA4-48</strain>
    </source>
</reference>
<protein>
    <recommendedName>
        <fullName evidence="8">Putative beta-barrel assembly-enhancing protease</fullName>
        <ecNumber evidence="8">3.4.-.-</ecNumber>
    </recommendedName>
</protein>
<keyword evidence="6 8" id="KW-0862">Zinc</keyword>
<dbReference type="InterPro" id="IPR001915">
    <property type="entry name" value="Peptidase_M48"/>
</dbReference>
<sequence precursor="true">MYKKITSTVTAFAISVGLFSAASSFAANNELPDLGASALTVLSIEKEKQLGEVIFNQLQGRASLLYDPLVKEYINSVGNKLVAHSKDVNFPFTFFVVNSPDINAFAFYGGYVGVHTGLIANAETESQLASVLGHEIAHVTQRHLARRKEASAQTSNMTLAGIVGSILLAAISPQAMMASMMATTAGAQQAMINYTRSNEQEADNIGMNVLATAGFDPYAAAEFFGKLQEQQRYQTKLAPFLVTHPLADSRVTDAKLRAQQYTKKFYADSLDFLLMRARVMARYIYDKDHVVEIFKDLVKKQQGNKQFAAQYGLALAYLDTEKLDLAEELLAQLEELTTNNLYILDAQSDLYIAQNKPEKILEKLAYAYQLRPNNSVVTLNYANVLLKSNKQKQAIRILEYYLLTKPNDFLATQLLRDAYKADENMARYHITSAELFALRSDYRNAVKSADIALTVLTEDQKSEVKRIEALKIKYRDRDKYIKNIKGF</sequence>
<organism evidence="10 11">
    <name type="scientific">Psychrosphaera saromensis</name>
    <dbReference type="NCBI Taxonomy" id="716813"/>
    <lineage>
        <taxon>Bacteria</taxon>
        <taxon>Pseudomonadati</taxon>
        <taxon>Pseudomonadota</taxon>
        <taxon>Gammaproteobacteria</taxon>
        <taxon>Alteromonadales</taxon>
        <taxon>Pseudoalteromonadaceae</taxon>
        <taxon>Psychrosphaera</taxon>
    </lineage>
</organism>
<dbReference type="GO" id="GO:0004222">
    <property type="term" value="F:metalloendopeptidase activity"/>
    <property type="evidence" value="ECO:0007669"/>
    <property type="project" value="InterPro"/>
</dbReference>
<feature type="binding site" evidence="8">
    <location>
        <position position="199"/>
    </location>
    <ligand>
        <name>Zn(2+)</name>
        <dbReference type="ChEBI" id="CHEBI:29105"/>
        <note>catalytic</note>
    </ligand>
</feature>
<accession>A0A2S7UWE8</accession>
<evidence type="ECO:0000256" key="5">
    <source>
        <dbReference type="ARBA" id="ARBA00022801"/>
    </source>
</evidence>
<feature type="active site" description="Proton donor" evidence="8">
    <location>
        <position position="203"/>
    </location>
</feature>
<dbReference type="GO" id="GO:0008270">
    <property type="term" value="F:zinc ion binding"/>
    <property type="evidence" value="ECO:0007669"/>
    <property type="project" value="UniProtKB-UniRule"/>
</dbReference>
<evidence type="ECO:0000313" key="11">
    <source>
        <dbReference type="Proteomes" id="UP000239007"/>
    </source>
</evidence>
<dbReference type="RefSeq" id="WP_105052611.1">
    <property type="nucleotide sequence ID" value="NZ_BMYG01000007.1"/>
</dbReference>
<gene>
    <name evidence="10" type="ORF">BTO11_10850</name>
</gene>
<evidence type="ECO:0000256" key="2">
    <source>
        <dbReference type="ARBA" id="ARBA00022723"/>
    </source>
</evidence>
<evidence type="ECO:0000256" key="4">
    <source>
        <dbReference type="ARBA" id="ARBA00022764"/>
    </source>
</evidence>
<keyword evidence="3 8" id="KW-0732">Signal</keyword>
<dbReference type="EMBL" id="MSCH01000003">
    <property type="protein sequence ID" value="PQJ54099.1"/>
    <property type="molecule type" value="Genomic_DNA"/>
</dbReference>
<feature type="binding site" evidence="8">
    <location>
        <position position="138"/>
    </location>
    <ligand>
        <name>Zn(2+)</name>
        <dbReference type="ChEBI" id="CHEBI:29105"/>
        <note>catalytic</note>
    </ligand>
</feature>
<dbReference type="GO" id="GO:0051603">
    <property type="term" value="P:proteolysis involved in protein catabolic process"/>
    <property type="evidence" value="ECO:0007669"/>
    <property type="project" value="TreeGrafter"/>
</dbReference>
<keyword evidence="2 8" id="KW-0479">Metal-binding</keyword>
<comment type="cofactor">
    <cofactor evidence="8">
        <name>Zn(2+)</name>
        <dbReference type="ChEBI" id="CHEBI:29105"/>
    </cofactor>
    <text evidence="8">Binds 1 zinc ion per subunit.</text>
</comment>
<evidence type="ECO:0000256" key="8">
    <source>
        <dbReference type="HAMAP-Rule" id="MF_00997"/>
    </source>
</evidence>
<feature type="binding site" evidence="8">
    <location>
        <position position="134"/>
    </location>
    <ligand>
        <name>Zn(2+)</name>
        <dbReference type="ChEBI" id="CHEBI:29105"/>
        <note>catalytic</note>
    </ligand>
</feature>
<dbReference type="Pfam" id="PF01435">
    <property type="entry name" value="Peptidase_M48"/>
    <property type="match status" value="1"/>
</dbReference>
<proteinExistence type="inferred from homology"/>
<evidence type="ECO:0000256" key="6">
    <source>
        <dbReference type="ARBA" id="ARBA00022833"/>
    </source>
</evidence>
<dbReference type="InterPro" id="IPR030873">
    <property type="entry name" value="Protease_BepA"/>
</dbReference>
<dbReference type="Gene3D" id="3.30.2010.10">
    <property type="entry name" value="Metalloproteases ('zincins'), catalytic domain"/>
    <property type="match status" value="1"/>
</dbReference>
<dbReference type="Pfam" id="PF14559">
    <property type="entry name" value="TPR_19"/>
    <property type="match status" value="1"/>
</dbReference>
<keyword evidence="1 8" id="KW-0645">Protease</keyword>
<feature type="signal peptide" evidence="8">
    <location>
        <begin position="1"/>
        <end position="26"/>
    </location>
</feature>
<comment type="caution">
    <text evidence="10">The sequence shown here is derived from an EMBL/GenBank/DDBJ whole genome shotgun (WGS) entry which is preliminary data.</text>
</comment>
<dbReference type="EC" id="3.4.-.-" evidence="8"/>
<comment type="function">
    <text evidence="8">Functions as both a chaperone and a metalloprotease. Maintains the integrity of the outer membrane by promoting either the assembly or the elimination of outer membrane proteins, depending on their folding state.</text>
</comment>
<feature type="domain" description="Peptidase M48" evidence="9">
    <location>
        <begin position="70"/>
        <end position="255"/>
    </location>
</feature>
<dbReference type="GO" id="GO:0016020">
    <property type="term" value="C:membrane"/>
    <property type="evidence" value="ECO:0007669"/>
    <property type="project" value="InterPro"/>
</dbReference>
<dbReference type="HAMAP" id="MF_00997">
    <property type="entry name" value="Protease_BepA"/>
    <property type="match status" value="1"/>
</dbReference>
<dbReference type="Proteomes" id="UP000239007">
    <property type="component" value="Unassembled WGS sequence"/>
</dbReference>
<evidence type="ECO:0000256" key="7">
    <source>
        <dbReference type="ARBA" id="ARBA00023049"/>
    </source>
</evidence>
<dbReference type="PANTHER" id="PTHR22726">
    <property type="entry name" value="METALLOENDOPEPTIDASE OMA1"/>
    <property type="match status" value="1"/>
</dbReference>
<dbReference type="Gene3D" id="1.25.40.10">
    <property type="entry name" value="Tetratricopeptide repeat domain"/>
    <property type="match status" value="1"/>
</dbReference>
<dbReference type="CDD" id="cd07333">
    <property type="entry name" value="M48C_bepA_like"/>
    <property type="match status" value="1"/>
</dbReference>
<dbReference type="AlphaFoldDB" id="A0A2S7UWE8"/>
<name>A0A2S7UWE8_9GAMM</name>